<name>A0A1U7US34_CARSF</name>
<dbReference type="KEGG" id="csyr:103275962"/>
<gene>
    <name evidence="10" type="primary">TLCD2</name>
</gene>
<dbReference type="PANTHER" id="PTHR13439">
    <property type="entry name" value="CT120 PROTEIN"/>
    <property type="match status" value="1"/>
</dbReference>
<evidence type="ECO:0000256" key="4">
    <source>
        <dbReference type="ARBA" id="ARBA00023136"/>
    </source>
</evidence>
<protein>
    <submittedName>
        <fullName evidence="10">TLC domain-containing protein 2</fullName>
    </submittedName>
</protein>
<sequence>MAPAGGAQRPGRGQAGEKFLQIPKAGRVGEPREPALPGSRARSPLGALAASGPGAQRPQGPIRTWPARQATTPSGLLVTGSSFAAFRGLHWGLQLLPTPGSAAQHRWKWRNICVSLVHSLLTGTGALLGLSLYPHMAADPIHGHPPWALVLVAVSVGYFLADGTDMLWNQTLGQAWDLLCHHLVVVTCLSTTVLSGHYVGFSMVSLLLELNSACLHLRKLLLLSHQDPSLAFSLTSWATLVTLALFRLVPLGWMSLWLLRQRHQVPLALVILGGTGLVTVGAMSITLGVQILVSDVLQPWPHPPVPGHKETRGTKTCCDGEPVARGDSTLGLKD</sequence>
<feature type="compositionally biased region" description="Low complexity" evidence="6">
    <location>
        <begin position="43"/>
        <end position="55"/>
    </location>
</feature>
<feature type="region of interest" description="Disordered" evidence="6">
    <location>
        <begin position="303"/>
        <end position="334"/>
    </location>
</feature>
<feature type="compositionally biased region" description="Low complexity" evidence="6">
    <location>
        <begin position="1"/>
        <end position="12"/>
    </location>
</feature>
<dbReference type="GO" id="GO:0055091">
    <property type="term" value="P:phospholipid homeostasis"/>
    <property type="evidence" value="ECO:0007669"/>
    <property type="project" value="TreeGrafter"/>
</dbReference>
<feature type="region of interest" description="Disordered" evidence="6">
    <location>
        <begin position="1"/>
        <end position="67"/>
    </location>
</feature>
<dbReference type="RefSeq" id="XP_008071568.1">
    <property type="nucleotide sequence ID" value="XM_008073377.1"/>
</dbReference>
<organism evidence="9 10">
    <name type="scientific">Carlito syrichta</name>
    <name type="common">Philippine tarsier</name>
    <name type="synonym">Tarsius syrichta</name>
    <dbReference type="NCBI Taxonomy" id="1868482"/>
    <lineage>
        <taxon>Eukaryota</taxon>
        <taxon>Metazoa</taxon>
        <taxon>Chordata</taxon>
        <taxon>Craniata</taxon>
        <taxon>Vertebrata</taxon>
        <taxon>Euteleostomi</taxon>
        <taxon>Mammalia</taxon>
        <taxon>Eutheria</taxon>
        <taxon>Euarchontoglires</taxon>
        <taxon>Primates</taxon>
        <taxon>Haplorrhini</taxon>
        <taxon>Tarsiiformes</taxon>
        <taxon>Tarsiidae</taxon>
        <taxon>Carlito</taxon>
    </lineage>
</organism>
<dbReference type="GeneID" id="103275962"/>
<dbReference type="GO" id="GO:0097035">
    <property type="term" value="P:regulation of membrane lipid distribution"/>
    <property type="evidence" value="ECO:0007669"/>
    <property type="project" value="TreeGrafter"/>
</dbReference>
<evidence type="ECO:0000256" key="3">
    <source>
        <dbReference type="ARBA" id="ARBA00022989"/>
    </source>
</evidence>
<evidence type="ECO:0000256" key="6">
    <source>
        <dbReference type="SAM" id="MobiDB-lite"/>
    </source>
</evidence>
<feature type="domain" description="TLC" evidence="8">
    <location>
        <begin position="104"/>
        <end position="297"/>
    </location>
</feature>
<proteinExistence type="predicted"/>
<accession>A0A1U7US34</accession>
<keyword evidence="4 5" id="KW-0472">Membrane</keyword>
<dbReference type="SMART" id="SM00724">
    <property type="entry name" value="TLC"/>
    <property type="match status" value="1"/>
</dbReference>
<dbReference type="Pfam" id="PF03798">
    <property type="entry name" value="TRAM_LAG1_CLN8"/>
    <property type="match status" value="1"/>
</dbReference>
<dbReference type="GO" id="GO:0007009">
    <property type="term" value="P:plasma membrane organization"/>
    <property type="evidence" value="ECO:0007669"/>
    <property type="project" value="TreeGrafter"/>
</dbReference>
<reference evidence="10" key="1">
    <citation type="submission" date="2025-08" db="UniProtKB">
        <authorList>
            <consortium name="RefSeq"/>
        </authorList>
    </citation>
    <scope>IDENTIFICATION</scope>
</reference>
<dbReference type="Proteomes" id="UP000189704">
    <property type="component" value="Unplaced"/>
</dbReference>
<keyword evidence="9" id="KW-1185">Reference proteome</keyword>
<feature type="transmembrane region" description="Helical" evidence="7">
    <location>
        <begin position="267"/>
        <end position="293"/>
    </location>
</feature>
<dbReference type="GO" id="GO:0071709">
    <property type="term" value="P:membrane assembly"/>
    <property type="evidence" value="ECO:0007669"/>
    <property type="project" value="TreeGrafter"/>
</dbReference>
<evidence type="ECO:0000256" key="1">
    <source>
        <dbReference type="ARBA" id="ARBA00004141"/>
    </source>
</evidence>
<dbReference type="InterPro" id="IPR006634">
    <property type="entry name" value="TLC-dom"/>
</dbReference>
<dbReference type="InterPro" id="IPR050846">
    <property type="entry name" value="TLCD"/>
</dbReference>
<dbReference type="OrthoDB" id="10266980at2759"/>
<dbReference type="PANTHER" id="PTHR13439:SF2">
    <property type="entry name" value="TLC DOMAIN-CONTAINING PROTEIN 2"/>
    <property type="match status" value="1"/>
</dbReference>
<comment type="subcellular location">
    <subcellularLocation>
        <location evidence="1">Membrane</location>
        <topology evidence="1">Multi-pass membrane protein</topology>
    </subcellularLocation>
</comment>
<evidence type="ECO:0000256" key="5">
    <source>
        <dbReference type="PROSITE-ProRule" id="PRU00205"/>
    </source>
</evidence>
<evidence type="ECO:0000256" key="2">
    <source>
        <dbReference type="ARBA" id="ARBA00022692"/>
    </source>
</evidence>
<evidence type="ECO:0000313" key="10">
    <source>
        <dbReference type="RefSeq" id="XP_008071568.1"/>
    </source>
</evidence>
<dbReference type="PROSITE" id="PS50922">
    <property type="entry name" value="TLC"/>
    <property type="match status" value="1"/>
</dbReference>
<feature type="transmembrane region" description="Helical" evidence="7">
    <location>
        <begin position="145"/>
        <end position="161"/>
    </location>
</feature>
<evidence type="ECO:0000313" key="9">
    <source>
        <dbReference type="Proteomes" id="UP000189704"/>
    </source>
</evidence>
<dbReference type="AlphaFoldDB" id="A0A1U7US34"/>
<dbReference type="CTD" id="727910"/>
<evidence type="ECO:0000256" key="7">
    <source>
        <dbReference type="SAM" id="Phobius"/>
    </source>
</evidence>
<evidence type="ECO:0000259" key="8">
    <source>
        <dbReference type="PROSITE" id="PS50922"/>
    </source>
</evidence>
<keyword evidence="3 7" id="KW-1133">Transmembrane helix</keyword>
<feature type="transmembrane region" description="Helical" evidence="7">
    <location>
        <begin position="112"/>
        <end position="133"/>
    </location>
</feature>
<feature type="transmembrane region" description="Helical" evidence="7">
    <location>
        <begin position="182"/>
        <end position="208"/>
    </location>
</feature>
<keyword evidence="2 5" id="KW-0812">Transmembrane</keyword>
<dbReference type="GO" id="GO:0005886">
    <property type="term" value="C:plasma membrane"/>
    <property type="evidence" value="ECO:0007669"/>
    <property type="project" value="TreeGrafter"/>
</dbReference>